<dbReference type="Pfam" id="PF13483">
    <property type="entry name" value="Lactamase_B_3"/>
    <property type="match status" value="1"/>
</dbReference>
<gene>
    <name evidence="2" type="ORF">HJG52_01270</name>
</gene>
<dbReference type="SMART" id="SM00849">
    <property type="entry name" value="Lactamase_B"/>
    <property type="match status" value="1"/>
</dbReference>
<dbReference type="AlphaFoldDB" id="A0A849HDA0"/>
<sequence>MRITHLGHASLLVEVADRRILIDPGVWSPEAHSQRDLSAILVTHQHPDHLDQDLLPELMSANPEVRVITDPETAELLQEKGIDVTALAGDDSVRLGEVTVTGVGKMHALINEDIPRIHNTGMRISADGEPTLFHTGDALDGDPGDIDIVAFALNAPWAASRDMTGFLRDLAAPIAIPVHDALLSETGRGLYLDQARGLGSQDTEIRDLSDGQPQEFTAR</sequence>
<dbReference type="RefSeq" id="WP_171241768.1">
    <property type="nucleotide sequence ID" value="NZ_JABEPQ010000001.1"/>
</dbReference>
<name>A0A849HDA0_9MICO</name>
<dbReference type="Proteomes" id="UP000588586">
    <property type="component" value="Unassembled WGS sequence"/>
</dbReference>
<keyword evidence="2" id="KW-0378">Hydrolase</keyword>
<feature type="domain" description="Metallo-beta-lactamase" evidence="1">
    <location>
        <begin position="7"/>
        <end position="179"/>
    </location>
</feature>
<dbReference type="PANTHER" id="PTHR43546:SF3">
    <property type="entry name" value="UPF0173 METAL-DEPENDENT HYDROLASE MJ1163"/>
    <property type="match status" value="1"/>
</dbReference>
<organism evidence="2 3">
    <name type="scientific">Knoellia koreensis</name>
    <dbReference type="NCBI Taxonomy" id="2730921"/>
    <lineage>
        <taxon>Bacteria</taxon>
        <taxon>Bacillati</taxon>
        <taxon>Actinomycetota</taxon>
        <taxon>Actinomycetes</taxon>
        <taxon>Micrococcales</taxon>
        <taxon>Intrasporangiaceae</taxon>
        <taxon>Knoellia</taxon>
    </lineage>
</organism>
<accession>A0A849HDA0</accession>
<evidence type="ECO:0000259" key="1">
    <source>
        <dbReference type="SMART" id="SM00849"/>
    </source>
</evidence>
<proteinExistence type="predicted"/>
<dbReference type="SUPFAM" id="SSF56281">
    <property type="entry name" value="Metallo-hydrolase/oxidoreductase"/>
    <property type="match status" value="1"/>
</dbReference>
<comment type="caution">
    <text evidence="2">The sequence shown here is derived from an EMBL/GenBank/DDBJ whole genome shotgun (WGS) entry which is preliminary data.</text>
</comment>
<dbReference type="InterPro" id="IPR050114">
    <property type="entry name" value="UPF0173_UPF0282_UlaG_hydrolase"/>
</dbReference>
<protein>
    <submittedName>
        <fullName evidence="2">MBL fold metallo-hydrolase</fullName>
    </submittedName>
</protein>
<dbReference type="GO" id="GO:0016787">
    <property type="term" value="F:hydrolase activity"/>
    <property type="evidence" value="ECO:0007669"/>
    <property type="project" value="UniProtKB-KW"/>
</dbReference>
<keyword evidence="3" id="KW-1185">Reference proteome</keyword>
<dbReference type="InterPro" id="IPR001279">
    <property type="entry name" value="Metallo-B-lactamas"/>
</dbReference>
<evidence type="ECO:0000313" key="2">
    <source>
        <dbReference type="EMBL" id="NNM44634.1"/>
    </source>
</evidence>
<reference evidence="2 3" key="1">
    <citation type="submission" date="2020-04" db="EMBL/GenBank/DDBJ databases">
        <title>Knoellia sp. isolate from air conditioner.</title>
        <authorList>
            <person name="Chea S."/>
            <person name="Kim D.-U."/>
        </authorList>
    </citation>
    <scope>NUCLEOTIDE SEQUENCE [LARGE SCALE GENOMIC DNA]</scope>
    <source>
        <strain evidence="2 3">DB2414S</strain>
    </source>
</reference>
<dbReference type="EMBL" id="JABEPQ010000001">
    <property type="protein sequence ID" value="NNM44634.1"/>
    <property type="molecule type" value="Genomic_DNA"/>
</dbReference>
<dbReference type="PANTHER" id="PTHR43546">
    <property type="entry name" value="UPF0173 METAL-DEPENDENT HYDROLASE MJ1163-RELATED"/>
    <property type="match status" value="1"/>
</dbReference>
<evidence type="ECO:0000313" key="3">
    <source>
        <dbReference type="Proteomes" id="UP000588586"/>
    </source>
</evidence>
<dbReference type="InterPro" id="IPR036866">
    <property type="entry name" value="RibonucZ/Hydroxyglut_hydro"/>
</dbReference>
<dbReference type="Gene3D" id="3.60.15.10">
    <property type="entry name" value="Ribonuclease Z/Hydroxyacylglutathione hydrolase-like"/>
    <property type="match status" value="1"/>
</dbReference>